<accession>A0ABV2AFA9</accession>
<evidence type="ECO:0000313" key="1">
    <source>
        <dbReference type="EMBL" id="MES1918355.1"/>
    </source>
</evidence>
<dbReference type="Proteomes" id="UP001439008">
    <property type="component" value="Unassembled WGS sequence"/>
</dbReference>
<protein>
    <submittedName>
        <fullName evidence="1">Uncharacterized protein</fullName>
    </submittedName>
</protein>
<reference evidence="1 2" key="1">
    <citation type="journal article" date="2024" name="BMC Biol.">
        <title>Comparative genomics of Ascetosporea gives new insight into the evolutionary basis for animal parasitism in Rhizaria.</title>
        <authorList>
            <person name="Hiltunen Thoren M."/>
            <person name="Onut-Brannstrom I."/>
            <person name="Alfjorden A."/>
            <person name="Peckova H."/>
            <person name="Swords F."/>
            <person name="Hooper C."/>
            <person name="Holzer A.S."/>
            <person name="Bass D."/>
            <person name="Burki F."/>
        </authorList>
    </citation>
    <scope>NUCLEOTIDE SEQUENCE [LARGE SCALE GENOMIC DNA]</scope>
    <source>
        <strain evidence="1">20-A016</strain>
    </source>
</reference>
<evidence type="ECO:0000313" key="2">
    <source>
        <dbReference type="Proteomes" id="UP001439008"/>
    </source>
</evidence>
<organism evidence="1 2">
    <name type="scientific">Bonamia ostreae</name>
    <dbReference type="NCBI Taxonomy" id="126728"/>
    <lineage>
        <taxon>Eukaryota</taxon>
        <taxon>Sar</taxon>
        <taxon>Rhizaria</taxon>
        <taxon>Endomyxa</taxon>
        <taxon>Ascetosporea</taxon>
        <taxon>Haplosporida</taxon>
        <taxon>Bonamia</taxon>
    </lineage>
</organism>
<comment type="caution">
    <text evidence="1">The sequence shown here is derived from an EMBL/GenBank/DDBJ whole genome shotgun (WGS) entry which is preliminary data.</text>
</comment>
<dbReference type="EMBL" id="JBDODL010000047">
    <property type="protein sequence ID" value="MES1918355.1"/>
    <property type="molecule type" value="Genomic_DNA"/>
</dbReference>
<proteinExistence type="predicted"/>
<name>A0ABV2AFA9_9EUKA</name>
<sequence>MWKLKTSKDDLGRCVWYFDPNESEALSEEQSRFFDSFDKKINRTYRNQKIHWREKNLPSHK</sequence>
<gene>
    <name evidence="1" type="ORF">MHBO_000333</name>
</gene>
<keyword evidence="2" id="KW-1185">Reference proteome</keyword>